<evidence type="ECO:0000256" key="4">
    <source>
        <dbReference type="ARBA" id="ARBA00022728"/>
    </source>
</evidence>
<dbReference type="Pfam" id="PF01423">
    <property type="entry name" value="LSM"/>
    <property type="match status" value="1"/>
</dbReference>
<evidence type="ECO:0000256" key="2">
    <source>
        <dbReference type="ARBA" id="ARBA00006850"/>
    </source>
</evidence>
<keyword evidence="4 9" id="KW-0747">Spliceosome</keyword>
<proteinExistence type="inferred from homology"/>
<comment type="caution">
    <text evidence="11">The sequence shown here is derived from an EMBL/GenBank/DDBJ whole genome shotgun (WGS) entry which is preliminary data.</text>
</comment>
<dbReference type="SUPFAM" id="SSF50182">
    <property type="entry name" value="Sm-like ribonucleoproteins"/>
    <property type="match status" value="1"/>
</dbReference>
<evidence type="ECO:0000256" key="1">
    <source>
        <dbReference type="ARBA" id="ARBA00004123"/>
    </source>
</evidence>
<name>A0AA40AUF3_9PEZI</name>
<evidence type="ECO:0000259" key="10">
    <source>
        <dbReference type="PROSITE" id="PS52002"/>
    </source>
</evidence>
<dbReference type="GO" id="GO:0003723">
    <property type="term" value="F:RNA binding"/>
    <property type="evidence" value="ECO:0007669"/>
    <property type="project" value="UniProtKB-KW"/>
</dbReference>
<keyword evidence="7 9" id="KW-0539">Nucleus</keyword>
<dbReference type="InterPro" id="IPR010920">
    <property type="entry name" value="LSM_dom_sf"/>
</dbReference>
<evidence type="ECO:0000256" key="6">
    <source>
        <dbReference type="ARBA" id="ARBA00023187"/>
    </source>
</evidence>
<dbReference type="SMART" id="SM00651">
    <property type="entry name" value="Sm"/>
    <property type="match status" value="1"/>
</dbReference>
<dbReference type="PANTHER" id="PTHR23338">
    <property type="entry name" value="SMALL NUCLEAR RIBONUCLEOPROTEIN SM"/>
    <property type="match status" value="1"/>
</dbReference>
<dbReference type="CDD" id="cd01723">
    <property type="entry name" value="LSm4"/>
    <property type="match status" value="1"/>
</dbReference>
<evidence type="ECO:0000256" key="3">
    <source>
        <dbReference type="ARBA" id="ARBA00022664"/>
    </source>
</evidence>
<dbReference type="GO" id="GO:0000398">
    <property type="term" value="P:mRNA splicing, via spliceosome"/>
    <property type="evidence" value="ECO:0007669"/>
    <property type="project" value="InterPro"/>
</dbReference>
<evidence type="ECO:0000256" key="9">
    <source>
        <dbReference type="RuleBase" id="RU365049"/>
    </source>
</evidence>
<dbReference type="GO" id="GO:0000956">
    <property type="term" value="P:nuclear-transcribed mRNA catabolic process"/>
    <property type="evidence" value="ECO:0007669"/>
    <property type="project" value="UniProtKB-UniRule"/>
</dbReference>
<keyword evidence="5 9" id="KW-0694">RNA-binding</keyword>
<dbReference type="InterPro" id="IPR001163">
    <property type="entry name" value="Sm_dom_euk/arc"/>
</dbReference>
<gene>
    <name evidence="9" type="primary">LSM4</name>
    <name evidence="11" type="ORF">B0T26DRAFT_701844</name>
</gene>
<organism evidence="11 12">
    <name type="scientific">Lasiosphaeria miniovina</name>
    <dbReference type="NCBI Taxonomy" id="1954250"/>
    <lineage>
        <taxon>Eukaryota</taxon>
        <taxon>Fungi</taxon>
        <taxon>Dikarya</taxon>
        <taxon>Ascomycota</taxon>
        <taxon>Pezizomycotina</taxon>
        <taxon>Sordariomycetes</taxon>
        <taxon>Sordariomycetidae</taxon>
        <taxon>Sordariales</taxon>
        <taxon>Lasiosphaeriaceae</taxon>
        <taxon>Lasiosphaeria</taxon>
    </lineage>
</organism>
<comment type="similarity">
    <text evidence="2 9">Belongs to the snRNP Sm proteins family.</text>
</comment>
<dbReference type="EMBL" id="JAUIRO010000003">
    <property type="protein sequence ID" value="KAK0722215.1"/>
    <property type="molecule type" value="Genomic_DNA"/>
</dbReference>
<keyword evidence="6 9" id="KW-0508">mRNA splicing</keyword>
<evidence type="ECO:0000313" key="12">
    <source>
        <dbReference type="Proteomes" id="UP001172101"/>
    </source>
</evidence>
<evidence type="ECO:0000256" key="5">
    <source>
        <dbReference type="ARBA" id="ARBA00022884"/>
    </source>
</evidence>
<dbReference type="GO" id="GO:0097525">
    <property type="term" value="C:spliceosomal snRNP complex"/>
    <property type="evidence" value="ECO:0007669"/>
    <property type="project" value="UniProtKB-ARBA"/>
</dbReference>
<dbReference type="Proteomes" id="UP001172101">
    <property type="component" value="Unassembled WGS sequence"/>
</dbReference>
<evidence type="ECO:0000256" key="8">
    <source>
        <dbReference type="ARBA" id="ARBA00023274"/>
    </source>
</evidence>
<dbReference type="GO" id="GO:0005681">
    <property type="term" value="C:spliceosomal complex"/>
    <property type="evidence" value="ECO:0007669"/>
    <property type="project" value="UniProtKB-UniRule"/>
</dbReference>
<dbReference type="InterPro" id="IPR027141">
    <property type="entry name" value="LSm4/Sm_D1/D3"/>
</dbReference>
<keyword evidence="12" id="KW-1185">Reference proteome</keyword>
<dbReference type="InterPro" id="IPR034101">
    <property type="entry name" value="Lsm4"/>
</dbReference>
<evidence type="ECO:0000256" key="7">
    <source>
        <dbReference type="ARBA" id="ARBA00023242"/>
    </source>
</evidence>
<protein>
    <recommendedName>
        <fullName evidence="9">LSM complex subunit LSM4</fullName>
    </recommendedName>
</protein>
<keyword evidence="8 9" id="KW-0687">Ribonucleoprotein</keyword>
<keyword evidence="3 9" id="KW-0507">mRNA processing</keyword>
<comment type="function">
    <text evidence="9">Binds specifically to the 3'-terminal U-tract of U6 snRNA.</text>
</comment>
<dbReference type="PROSITE" id="PS52002">
    <property type="entry name" value="SM"/>
    <property type="match status" value="1"/>
</dbReference>
<sequence length="208" mass="22511">MLPLGLLNAAQGHPMLVELKNGETLNGHLVLCDTWMNLTLREVTQTSPEGNKFMRLPEVYVKGNNVRSVYGKEGAGTMSSLFLPQLGPRELMPGGRLCHRSSTCAFRATSSKLQRTNNRTRAAATEAGVAEDRLEATTADAAAETADAAAADRGEEDAAAVAAAVAAREWAFPVRVLSIGRAANPRDNEWVDEMERTYVSWSVSHLSR</sequence>
<comment type="subcellular location">
    <subcellularLocation>
        <location evidence="1 9">Nucleus</location>
    </subcellularLocation>
</comment>
<comment type="subunit">
    <text evidence="9">LSm subunits form a heteromer with a doughnut shape.</text>
</comment>
<reference evidence="11" key="1">
    <citation type="submission" date="2023-06" db="EMBL/GenBank/DDBJ databases">
        <title>Genome-scale phylogeny and comparative genomics of the fungal order Sordariales.</title>
        <authorList>
            <consortium name="Lawrence Berkeley National Laboratory"/>
            <person name="Hensen N."/>
            <person name="Bonometti L."/>
            <person name="Westerberg I."/>
            <person name="Brannstrom I.O."/>
            <person name="Guillou S."/>
            <person name="Cros-Aarteil S."/>
            <person name="Calhoun S."/>
            <person name="Haridas S."/>
            <person name="Kuo A."/>
            <person name="Mondo S."/>
            <person name="Pangilinan J."/>
            <person name="Riley R."/>
            <person name="LaButti K."/>
            <person name="Andreopoulos B."/>
            <person name="Lipzen A."/>
            <person name="Chen C."/>
            <person name="Yanf M."/>
            <person name="Daum C."/>
            <person name="Ng V."/>
            <person name="Clum A."/>
            <person name="Steindorff A."/>
            <person name="Ohm R."/>
            <person name="Martin F."/>
            <person name="Silar P."/>
            <person name="Natvig D."/>
            <person name="Lalanne C."/>
            <person name="Gautier V."/>
            <person name="Ament-velasquez S.L."/>
            <person name="Kruys A."/>
            <person name="Hutchinson M.I."/>
            <person name="Powell A.J."/>
            <person name="Barry K."/>
            <person name="Miller A.N."/>
            <person name="Grigoriev I.V."/>
            <person name="Debuchy R."/>
            <person name="Gladieux P."/>
            <person name="Thoren M.H."/>
            <person name="Johannesson H."/>
        </authorList>
    </citation>
    <scope>NUCLEOTIDE SEQUENCE</scope>
    <source>
        <strain evidence="11">SMH2392-1A</strain>
    </source>
</reference>
<dbReference type="InterPro" id="IPR047575">
    <property type="entry name" value="Sm"/>
</dbReference>
<feature type="domain" description="Sm" evidence="10">
    <location>
        <begin position="2"/>
        <end position="75"/>
    </location>
</feature>
<dbReference type="Gene3D" id="2.30.30.100">
    <property type="match status" value="1"/>
</dbReference>
<accession>A0AA40AUF3</accession>
<dbReference type="AlphaFoldDB" id="A0AA40AUF3"/>
<evidence type="ECO:0000313" key="11">
    <source>
        <dbReference type="EMBL" id="KAK0722215.1"/>
    </source>
</evidence>